<evidence type="ECO:0000313" key="10">
    <source>
        <dbReference type="Proteomes" id="UP001497623"/>
    </source>
</evidence>
<comment type="caution">
    <text evidence="9">The sequence shown here is derived from an EMBL/GenBank/DDBJ whole genome shotgun (WGS) entry which is preliminary data.</text>
</comment>
<dbReference type="Proteomes" id="UP001497623">
    <property type="component" value="Unassembled WGS sequence"/>
</dbReference>
<dbReference type="GO" id="GO:0000981">
    <property type="term" value="F:DNA-binding transcription factor activity, RNA polymerase II-specific"/>
    <property type="evidence" value="ECO:0007669"/>
    <property type="project" value="TreeGrafter"/>
</dbReference>
<evidence type="ECO:0000256" key="1">
    <source>
        <dbReference type="ARBA" id="ARBA00004123"/>
    </source>
</evidence>
<dbReference type="PANTHER" id="PTHR23235:SF142">
    <property type="entry name" value="ZINC FINGER PROTEIN 384"/>
    <property type="match status" value="1"/>
</dbReference>
<accession>A0AAV2RKI7</accession>
<evidence type="ECO:0000256" key="2">
    <source>
        <dbReference type="ARBA" id="ARBA00022723"/>
    </source>
</evidence>
<organism evidence="9 10">
    <name type="scientific">Meganyctiphanes norvegica</name>
    <name type="common">Northern krill</name>
    <name type="synonym">Thysanopoda norvegica</name>
    <dbReference type="NCBI Taxonomy" id="48144"/>
    <lineage>
        <taxon>Eukaryota</taxon>
        <taxon>Metazoa</taxon>
        <taxon>Ecdysozoa</taxon>
        <taxon>Arthropoda</taxon>
        <taxon>Crustacea</taxon>
        <taxon>Multicrustacea</taxon>
        <taxon>Malacostraca</taxon>
        <taxon>Eumalacostraca</taxon>
        <taxon>Eucarida</taxon>
        <taxon>Euphausiacea</taxon>
        <taxon>Euphausiidae</taxon>
        <taxon>Meganyctiphanes</taxon>
    </lineage>
</organism>
<feature type="domain" description="C2H2-type" evidence="8">
    <location>
        <begin position="64"/>
        <end position="87"/>
    </location>
</feature>
<dbReference type="InterPro" id="IPR013087">
    <property type="entry name" value="Znf_C2H2_type"/>
</dbReference>
<keyword evidence="10" id="KW-1185">Reference proteome</keyword>
<dbReference type="PROSITE" id="PS50157">
    <property type="entry name" value="ZINC_FINGER_C2H2_2"/>
    <property type="match status" value="3"/>
</dbReference>
<name>A0AAV2RKI7_MEGNR</name>
<reference evidence="9 10" key="1">
    <citation type="submission" date="2024-05" db="EMBL/GenBank/DDBJ databases">
        <authorList>
            <person name="Wallberg A."/>
        </authorList>
    </citation>
    <scope>NUCLEOTIDE SEQUENCE [LARGE SCALE GENOMIC DNA]</scope>
</reference>
<dbReference type="FunFam" id="3.30.160.60:FF:002402">
    <property type="entry name" value="Zinc finger protein 347"/>
    <property type="match status" value="1"/>
</dbReference>
<gene>
    <name evidence="9" type="ORF">MNOR_LOCUS25166</name>
</gene>
<evidence type="ECO:0000256" key="4">
    <source>
        <dbReference type="ARBA" id="ARBA00022771"/>
    </source>
</evidence>
<keyword evidence="3" id="KW-0677">Repeat</keyword>
<feature type="non-terminal residue" evidence="9">
    <location>
        <position position="138"/>
    </location>
</feature>
<sequence>MSDMKVNDEVEEPTKIQSVEIKLKEEIEMYSEPIAFAGGSHIVKHEKLFHIEHQITPTEGKPYQCDKAFAQHSHLIRHTKTQTGGKPYLCSQCGKAFSQMGNLKTHESTHTGEKPYQCSPCDKAFSQKIHLIRHQITH</sequence>
<comment type="subcellular location">
    <subcellularLocation>
        <location evidence="1">Nucleus</location>
    </subcellularLocation>
</comment>
<dbReference type="AlphaFoldDB" id="A0AAV2RKI7"/>
<keyword evidence="2" id="KW-0479">Metal-binding</keyword>
<proteinExistence type="predicted"/>
<evidence type="ECO:0000313" key="9">
    <source>
        <dbReference type="EMBL" id="CAL4125511.1"/>
    </source>
</evidence>
<dbReference type="Gene3D" id="3.30.160.60">
    <property type="entry name" value="Classic Zinc Finger"/>
    <property type="match status" value="3"/>
</dbReference>
<evidence type="ECO:0000256" key="5">
    <source>
        <dbReference type="ARBA" id="ARBA00022833"/>
    </source>
</evidence>
<dbReference type="GO" id="GO:0000978">
    <property type="term" value="F:RNA polymerase II cis-regulatory region sequence-specific DNA binding"/>
    <property type="evidence" value="ECO:0007669"/>
    <property type="project" value="TreeGrafter"/>
</dbReference>
<dbReference type="FunFam" id="3.30.160.60:FF:000250">
    <property type="entry name" value="zinc finger protein 197 isoform X1"/>
    <property type="match status" value="1"/>
</dbReference>
<keyword evidence="4 7" id="KW-0863">Zinc-finger</keyword>
<dbReference type="Pfam" id="PF00096">
    <property type="entry name" value="zf-C2H2"/>
    <property type="match status" value="3"/>
</dbReference>
<protein>
    <recommendedName>
        <fullName evidence="8">C2H2-type domain-containing protein</fullName>
    </recommendedName>
</protein>
<feature type="domain" description="C2H2-type" evidence="8">
    <location>
        <begin position="88"/>
        <end position="115"/>
    </location>
</feature>
<evidence type="ECO:0000256" key="6">
    <source>
        <dbReference type="ARBA" id="ARBA00023242"/>
    </source>
</evidence>
<dbReference type="PROSITE" id="PS00028">
    <property type="entry name" value="ZINC_FINGER_C2H2_1"/>
    <property type="match status" value="2"/>
</dbReference>
<dbReference type="SMART" id="SM00355">
    <property type="entry name" value="ZnF_C2H2"/>
    <property type="match status" value="2"/>
</dbReference>
<keyword evidence="5" id="KW-0862">Zinc</keyword>
<dbReference type="EMBL" id="CAXKWB010023705">
    <property type="protein sequence ID" value="CAL4125511.1"/>
    <property type="molecule type" value="Genomic_DNA"/>
</dbReference>
<feature type="domain" description="C2H2-type" evidence="8">
    <location>
        <begin position="116"/>
        <end position="138"/>
    </location>
</feature>
<keyword evidence="6" id="KW-0539">Nucleus</keyword>
<dbReference type="PANTHER" id="PTHR23235">
    <property type="entry name" value="KRUEPPEL-LIKE TRANSCRIPTION FACTOR"/>
    <property type="match status" value="1"/>
</dbReference>
<dbReference type="GO" id="GO:0005634">
    <property type="term" value="C:nucleus"/>
    <property type="evidence" value="ECO:0007669"/>
    <property type="project" value="UniProtKB-SubCell"/>
</dbReference>
<dbReference type="InterPro" id="IPR036236">
    <property type="entry name" value="Znf_C2H2_sf"/>
</dbReference>
<evidence type="ECO:0000256" key="7">
    <source>
        <dbReference type="PROSITE-ProRule" id="PRU00042"/>
    </source>
</evidence>
<dbReference type="SUPFAM" id="SSF57667">
    <property type="entry name" value="beta-beta-alpha zinc fingers"/>
    <property type="match status" value="2"/>
</dbReference>
<evidence type="ECO:0000256" key="3">
    <source>
        <dbReference type="ARBA" id="ARBA00022737"/>
    </source>
</evidence>
<dbReference type="GO" id="GO:0008270">
    <property type="term" value="F:zinc ion binding"/>
    <property type="evidence" value="ECO:0007669"/>
    <property type="project" value="UniProtKB-KW"/>
</dbReference>
<evidence type="ECO:0000259" key="8">
    <source>
        <dbReference type="PROSITE" id="PS50157"/>
    </source>
</evidence>
<dbReference type="FunFam" id="3.30.160.60:FF:001498">
    <property type="entry name" value="Zinc finger protein 404"/>
    <property type="match status" value="1"/>
</dbReference>